<keyword evidence="5" id="KW-1185">Reference proteome</keyword>
<evidence type="ECO:0000313" key="5">
    <source>
        <dbReference type="Proteomes" id="UP000029554"/>
    </source>
</evidence>
<organism evidence="4 5">
    <name type="scientific">Flavobacterium aquatile LMG 4008 = ATCC 11947</name>
    <dbReference type="NCBI Taxonomy" id="1453498"/>
    <lineage>
        <taxon>Bacteria</taxon>
        <taxon>Pseudomonadati</taxon>
        <taxon>Bacteroidota</taxon>
        <taxon>Flavobacteriia</taxon>
        <taxon>Flavobacteriales</taxon>
        <taxon>Flavobacteriaceae</taxon>
        <taxon>Flavobacterium</taxon>
    </lineage>
</organism>
<dbReference type="Proteomes" id="UP000029554">
    <property type="component" value="Unassembled WGS sequence"/>
</dbReference>
<dbReference type="eggNOG" id="COG3420">
    <property type="taxonomic scope" value="Bacteria"/>
</dbReference>
<evidence type="ECO:0000259" key="3">
    <source>
        <dbReference type="Pfam" id="PF18962"/>
    </source>
</evidence>
<dbReference type="InterPro" id="IPR011050">
    <property type="entry name" value="Pectin_lyase_fold/virulence"/>
</dbReference>
<evidence type="ECO:0000313" key="4">
    <source>
        <dbReference type="EMBL" id="KGD69370.1"/>
    </source>
</evidence>
<reference evidence="4 5" key="1">
    <citation type="submission" date="2014-09" db="EMBL/GenBank/DDBJ databases">
        <title>Whole Genome Shotgun of Flavobacterium aquatile LMG 4008.</title>
        <authorList>
            <person name="Gale A.N."/>
            <person name="Pipes S.E."/>
            <person name="Newman J.D."/>
        </authorList>
    </citation>
    <scope>NUCLEOTIDE SEQUENCE [LARGE SCALE GENOMIC DNA]</scope>
    <source>
        <strain evidence="4 5">LMG 4008</strain>
    </source>
</reference>
<dbReference type="AlphaFoldDB" id="A0A095V3D5"/>
<dbReference type="InterPro" id="IPR026444">
    <property type="entry name" value="Secre_tail"/>
</dbReference>
<dbReference type="InterPro" id="IPR012334">
    <property type="entry name" value="Pectin_lyas_fold"/>
</dbReference>
<accession>A0A095V3D5</accession>
<sequence>MKNILKLIFLLLTNYAIGQTSVSGGIFSNTTWGLSGSPYIVTDDIAVFPGYSLNIEPGVIVKFNPSTKLILRGSLICNGTLTNKIIFTSAATNPNAGSWNGIEIENLQGGKIIGSHMIGEYADNFIKILDSSNGEVLNLNHVEIKNCNYAFFGRDGHSNHTVVLNNLNVHHNDYGYIYAQNVTLTNSIFSDGEKGIHCWEIVPNMLISNCEFFNFSVWPFNTEGQIDNCYIHDNAVGIRMLPALEVTNSIIQSNIIGVELNYPFPISGSTIHDNTICNNTQYNFKHFYSYPINVSNNCWCSSNTNDISQTIYDGYDNVSLGIVTFTPITSNCSLNIPEYIYEQNFYPNPAHDQIVFNDESEKNYTLYAMNGIIVTQGIAKKVLDVSHIQSGVYILKISKLNQSQYSFNKLIKN</sequence>
<dbReference type="Pfam" id="PF18962">
    <property type="entry name" value="Por_Secre_tail"/>
    <property type="match status" value="1"/>
</dbReference>
<evidence type="ECO:0000256" key="2">
    <source>
        <dbReference type="SAM" id="SignalP"/>
    </source>
</evidence>
<dbReference type="Gene3D" id="2.160.20.10">
    <property type="entry name" value="Single-stranded right-handed beta-helix, Pectin lyase-like"/>
    <property type="match status" value="1"/>
</dbReference>
<feature type="domain" description="Secretion system C-terminal sorting" evidence="3">
    <location>
        <begin position="346"/>
        <end position="405"/>
    </location>
</feature>
<feature type="chain" id="PRO_5001919611" description="Secretion system C-terminal sorting domain-containing protein" evidence="2">
    <location>
        <begin position="19"/>
        <end position="413"/>
    </location>
</feature>
<name>A0A095V3D5_9FLAO</name>
<dbReference type="NCBIfam" id="TIGR04183">
    <property type="entry name" value="Por_Secre_tail"/>
    <property type="match status" value="1"/>
</dbReference>
<dbReference type="OrthoDB" id="9765926at2"/>
<feature type="signal peptide" evidence="2">
    <location>
        <begin position="1"/>
        <end position="18"/>
    </location>
</feature>
<dbReference type="STRING" id="1453498.LG45_00925"/>
<evidence type="ECO:0000256" key="1">
    <source>
        <dbReference type="ARBA" id="ARBA00022729"/>
    </source>
</evidence>
<dbReference type="SMART" id="SM00710">
    <property type="entry name" value="PbH1"/>
    <property type="match status" value="4"/>
</dbReference>
<protein>
    <recommendedName>
        <fullName evidence="3">Secretion system C-terminal sorting domain-containing protein</fullName>
    </recommendedName>
</protein>
<dbReference type="InterPro" id="IPR006626">
    <property type="entry name" value="PbH1"/>
</dbReference>
<proteinExistence type="predicted"/>
<dbReference type="RefSeq" id="WP_035123497.1">
    <property type="nucleotide sequence ID" value="NZ_JRHH01000001.1"/>
</dbReference>
<comment type="caution">
    <text evidence="4">The sequence shown here is derived from an EMBL/GenBank/DDBJ whole genome shotgun (WGS) entry which is preliminary data.</text>
</comment>
<gene>
    <name evidence="4" type="ORF">LG45_00925</name>
</gene>
<dbReference type="EMBL" id="JRHH01000001">
    <property type="protein sequence ID" value="KGD69370.1"/>
    <property type="molecule type" value="Genomic_DNA"/>
</dbReference>
<dbReference type="SUPFAM" id="SSF51126">
    <property type="entry name" value="Pectin lyase-like"/>
    <property type="match status" value="1"/>
</dbReference>
<keyword evidence="1 2" id="KW-0732">Signal</keyword>